<evidence type="ECO:0000256" key="9">
    <source>
        <dbReference type="SAM" id="Phobius"/>
    </source>
</evidence>
<keyword evidence="12" id="KW-1185">Reference proteome</keyword>
<sequence length="782" mass="88054">MSSRSSSGLSESRTGASTSGRDVAAVASELKHEPEEESSVDPQLLLHAASKGKDDVIKWLLREGVNVDVRDDNGNTALLIASEEGHTSSMRLLLENGANLSILNYAGFSCAHEAARKGSSDLLKVLLEEDGDEGFWGGKSLAPGSLSKDPSRYSNRLQLMEMKSVDEKYTPLHLAARNHHIKTLVQLLKAYIILALKLRGFNRHPRPSGMDQFLELIRDSNCDQSSFIARKLEGALPAKEDHYLAIRDKLLNYCMSKADHKEWKEAFVASRVGQYSKVAEEFVDAYTSFLRYSNERDSATTQRTFLHYIADNPSSGFCENLDSCSIRNLLRFVTIDVNALDAENETPVHLIAKHGHLCMLSHIFETERTPDLLARNTSGDSPGKILWNKCRKHIFNSGLEEFNDTECDGAAISGENLCRDCATLTFLEKEVFEKFSEEKYPDFKDAVAEFLLHLREVLEERRIPETEAKLHRKQFHEDGHANGLTRLHYLAYRKHVLPMQELVRDKKFRRLINRQYDWNGQTALHFAVLGRRIEVVEGLLLSSAVLRNVDDARSRTPCELLSEIVSSDYSSTMKDTEALMLKDEDVKSFMEKQYHDRQVHVDAGNTALVGAALIASVTFAGWLQPPLGYTAYSQYNQEQYAAVEDHASVQLFWLFNSLSFFSAIATVVSGSRAMLPAPHSQFIAKEVRHLRRWLVLTSFFMVVSIVCVLGAFTAAGFGTLPPNSKYQTLMTVTSIIGGVVCVVVLYVYFLRLIAIFSRDSSRFWSMVAERKKMQGPKRKHIT</sequence>
<evidence type="ECO:0000259" key="10">
    <source>
        <dbReference type="Pfam" id="PF13962"/>
    </source>
</evidence>
<dbReference type="InterPro" id="IPR036770">
    <property type="entry name" value="Ankyrin_rpt-contain_sf"/>
</dbReference>
<feature type="repeat" description="ANK" evidence="7">
    <location>
        <begin position="167"/>
        <end position="188"/>
    </location>
</feature>
<dbReference type="Pfam" id="PF12796">
    <property type="entry name" value="Ank_2"/>
    <property type="match status" value="1"/>
</dbReference>
<evidence type="ECO:0000256" key="5">
    <source>
        <dbReference type="ARBA" id="ARBA00023043"/>
    </source>
</evidence>
<gene>
    <name evidence="11" type="ORF">R1flu_007042</name>
</gene>
<feature type="compositionally biased region" description="Low complexity" evidence="8">
    <location>
        <begin position="1"/>
        <end position="17"/>
    </location>
</feature>
<evidence type="ECO:0000256" key="8">
    <source>
        <dbReference type="SAM" id="MobiDB-lite"/>
    </source>
</evidence>
<dbReference type="InterPro" id="IPR026961">
    <property type="entry name" value="PGG_dom"/>
</dbReference>
<organism evidence="11 12">
    <name type="scientific">Riccia fluitans</name>
    <dbReference type="NCBI Taxonomy" id="41844"/>
    <lineage>
        <taxon>Eukaryota</taxon>
        <taxon>Viridiplantae</taxon>
        <taxon>Streptophyta</taxon>
        <taxon>Embryophyta</taxon>
        <taxon>Marchantiophyta</taxon>
        <taxon>Marchantiopsida</taxon>
        <taxon>Marchantiidae</taxon>
        <taxon>Marchantiales</taxon>
        <taxon>Ricciaceae</taxon>
        <taxon>Riccia</taxon>
    </lineage>
</organism>
<dbReference type="SMART" id="SM00248">
    <property type="entry name" value="ANK"/>
    <property type="match status" value="7"/>
</dbReference>
<dbReference type="PROSITE" id="PS50297">
    <property type="entry name" value="ANK_REP_REGION"/>
    <property type="match status" value="3"/>
</dbReference>
<evidence type="ECO:0000256" key="7">
    <source>
        <dbReference type="PROSITE-ProRule" id="PRU00023"/>
    </source>
</evidence>
<dbReference type="Pfam" id="PF00023">
    <property type="entry name" value="Ank"/>
    <property type="match status" value="1"/>
</dbReference>
<proteinExistence type="predicted"/>
<feature type="transmembrane region" description="Helical" evidence="9">
    <location>
        <begin position="651"/>
        <end position="672"/>
    </location>
</feature>
<evidence type="ECO:0000256" key="2">
    <source>
        <dbReference type="ARBA" id="ARBA00022692"/>
    </source>
</evidence>
<keyword evidence="3" id="KW-0677">Repeat</keyword>
<evidence type="ECO:0000256" key="4">
    <source>
        <dbReference type="ARBA" id="ARBA00022989"/>
    </source>
</evidence>
<keyword evidence="5 7" id="KW-0040">ANK repeat</keyword>
<dbReference type="PANTHER" id="PTHR24186">
    <property type="entry name" value="PROTEIN PHOSPHATASE 1 REGULATORY SUBUNIT"/>
    <property type="match status" value="1"/>
</dbReference>
<dbReference type="Proteomes" id="UP001605036">
    <property type="component" value="Unassembled WGS sequence"/>
</dbReference>
<dbReference type="GO" id="GO:0016020">
    <property type="term" value="C:membrane"/>
    <property type="evidence" value="ECO:0007669"/>
    <property type="project" value="UniProtKB-SubCell"/>
</dbReference>
<comment type="caution">
    <text evidence="11">The sequence shown here is derived from an EMBL/GenBank/DDBJ whole genome shotgun (WGS) entry which is preliminary data.</text>
</comment>
<evidence type="ECO:0000256" key="3">
    <source>
        <dbReference type="ARBA" id="ARBA00022737"/>
    </source>
</evidence>
<reference evidence="11 12" key="1">
    <citation type="submission" date="2024-09" db="EMBL/GenBank/DDBJ databases">
        <title>Chromosome-scale assembly of Riccia fluitans.</title>
        <authorList>
            <person name="Paukszto L."/>
            <person name="Sawicki J."/>
            <person name="Karawczyk K."/>
            <person name="Piernik-Szablinska J."/>
            <person name="Szczecinska M."/>
            <person name="Mazdziarz M."/>
        </authorList>
    </citation>
    <scope>NUCLEOTIDE SEQUENCE [LARGE SCALE GENOMIC DNA]</scope>
    <source>
        <strain evidence="11">Rf_01</strain>
        <tissue evidence="11">Aerial parts of the thallus</tissue>
    </source>
</reference>
<accession>A0ABD1YXY3</accession>
<dbReference type="PROSITE" id="PS50088">
    <property type="entry name" value="ANK_REPEAT"/>
    <property type="match status" value="4"/>
</dbReference>
<evidence type="ECO:0000313" key="12">
    <source>
        <dbReference type="Proteomes" id="UP001605036"/>
    </source>
</evidence>
<dbReference type="AlphaFoldDB" id="A0ABD1YXY3"/>
<comment type="subcellular location">
    <subcellularLocation>
        <location evidence="1">Membrane</location>
        <topology evidence="1">Multi-pass membrane protein</topology>
    </subcellularLocation>
</comment>
<evidence type="ECO:0000313" key="11">
    <source>
        <dbReference type="EMBL" id="KAL2635563.1"/>
    </source>
</evidence>
<dbReference type="InterPro" id="IPR002110">
    <property type="entry name" value="Ankyrin_rpt"/>
</dbReference>
<feature type="transmembrane region" description="Helical" evidence="9">
    <location>
        <begin position="693"/>
        <end position="715"/>
    </location>
</feature>
<evidence type="ECO:0000256" key="6">
    <source>
        <dbReference type="ARBA" id="ARBA00023136"/>
    </source>
</evidence>
<keyword evidence="6 9" id="KW-0472">Membrane</keyword>
<feature type="region of interest" description="Disordered" evidence="8">
    <location>
        <begin position="1"/>
        <end position="42"/>
    </location>
</feature>
<dbReference type="Gene3D" id="1.25.40.20">
    <property type="entry name" value="Ankyrin repeat-containing domain"/>
    <property type="match status" value="3"/>
</dbReference>
<feature type="repeat" description="ANK" evidence="7">
    <location>
        <begin position="45"/>
        <end position="72"/>
    </location>
</feature>
<feature type="domain" description="PGG" evidence="10">
    <location>
        <begin position="602"/>
        <end position="715"/>
    </location>
</feature>
<name>A0ABD1YXY3_9MARC</name>
<dbReference type="SUPFAM" id="SSF48403">
    <property type="entry name" value="Ankyrin repeat"/>
    <property type="match status" value="2"/>
</dbReference>
<evidence type="ECO:0000256" key="1">
    <source>
        <dbReference type="ARBA" id="ARBA00004141"/>
    </source>
</evidence>
<protein>
    <recommendedName>
        <fullName evidence="10">PGG domain-containing protein</fullName>
    </recommendedName>
</protein>
<feature type="transmembrane region" description="Helical" evidence="9">
    <location>
        <begin position="735"/>
        <end position="756"/>
    </location>
</feature>
<dbReference type="PANTHER" id="PTHR24186:SF38">
    <property type="entry name" value="ANKYRIN REPEAT FAMILY PROTEIN"/>
    <property type="match status" value="1"/>
</dbReference>
<dbReference type="Pfam" id="PF13962">
    <property type="entry name" value="PGG"/>
    <property type="match status" value="1"/>
</dbReference>
<dbReference type="EMBL" id="JBHFFA010000003">
    <property type="protein sequence ID" value="KAL2635563.1"/>
    <property type="molecule type" value="Genomic_DNA"/>
</dbReference>
<keyword evidence="4 9" id="KW-1133">Transmembrane helix</keyword>
<feature type="repeat" description="ANK" evidence="7">
    <location>
        <begin position="519"/>
        <end position="551"/>
    </location>
</feature>
<keyword evidence="2 9" id="KW-0812">Transmembrane</keyword>
<feature type="repeat" description="ANK" evidence="7">
    <location>
        <begin position="73"/>
        <end position="105"/>
    </location>
</feature>